<feature type="transmembrane region" description="Helical" evidence="1">
    <location>
        <begin position="89"/>
        <end position="108"/>
    </location>
</feature>
<feature type="transmembrane region" description="Helical" evidence="1">
    <location>
        <begin position="21"/>
        <end position="40"/>
    </location>
</feature>
<sequence>MEKCKKLRDMFRESARELKDSHTMVVIAMLLALAVVLGFFGTVQVTDFLKIGFSFLPNELAAMLFGPSVGGIVAGTADILKYLVKPTGAFFPGFTISAVTGGILYGMVLYRKPLSVGRIVFAKVLVAVLVNTCLNTYWLTVMYGSSFAALLPARLLKQMVMVPVETVLFYLVVRTLSRAKVFALMKSN</sequence>
<dbReference type="Pfam" id="PF12822">
    <property type="entry name" value="ECF_trnsprt"/>
    <property type="match status" value="1"/>
</dbReference>
<dbReference type="Gene3D" id="1.10.1760.20">
    <property type="match status" value="1"/>
</dbReference>
<name>A0A9W6C621_9FIRM</name>
<keyword evidence="1" id="KW-0472">Membrane</keyword>
<evidence type="ECO:0000313" key="2">
    <source>
        <dbReference type="EMBL" id="GLG04789.1"/>
    </source>
</evidence>
<feature type="transmembrane region" description="Helical" evidence="1">
    <location>
        <begin position="120"/>
        <end position="139"/>
    </location>
</feature>
<organism evidence="2 3">
    <name type="scientific">Sellimonas catena</name>
    <dbReference type="NCBI Taxonomy" id="2994035"/>
    <lineage>
        <taxon>Bacteria</taxon>
        <taxon>Bacillati</taxon>
        <taxon>Bacillota</taxon>
        <taxon>Clostridia</taxon>
        <taxon>Lachnospirales</taxon>
        <taxon>Lachnospiraceae</taxon>
        <taxon>Sellimonas</taxon>
    </lineage>
</organism>
<dbReference type="AlphaFoldDB" id="A0A9W6C621"/>
<dbReference type="InterPro" id="IPR024529">
    <property type="entry name" value="ECF_trnsprt_substrate-spec"/>
</dbReference>
<accession>A0A9W6C621</accession>
<keyword evidence="1" id="KW-0812">Transmembrane</keyword>
<dbReference type="GO" id="GO:0022857">
    <property type="term" value="F:transmembrane transporter activity"/>
    <property type="evidence" value="ECO:0007669"/>
    <property type="project" value="InterPro"/>
</dbReference>
<proteinExistence type="predicted"/>
<gene>
    <name evidence="2" type="ORF">Selli1_19630</name>
</gene>
<feature type="transmembrane region" description="Helical" evidence="1">
    <location>
        <begin position="159"/>
        <end position="177"/>
    </location>
</feature>
<dbReference type="Proteomes" id="UP001145145">
    <property type="component" value="Unassembled WGS sequence"/>
</dbReference>
<dbReference type="RefSeq" id="WP_281872919.1">
    <property type="nucleotide sequence ID" value="NZ_BSBO01000019.1"/>
</dbReference>
<keyword evidence="3" id="KW-1185">Reference proteome</keyword>
<protein>
    <submittedName>
        <fullName evidence="2">Folate ECF transporter</fullName>
    </submittedName>
</protein>
<evidence type="ECO:0000313" key="3">
    <source>
        <dbReference type="Proteomes" id="UP001145145"/>
    </source>
</evidence>
<dbReference type="InterPro" id="IPR030949">
    <property type="entry name" value="ECF_S_folate_fam"/>
</dbReference>
<dbReference type="NCBIfam" id="TIGR04518">
    <property type="entry name" value="ECF_S_folT_fam"/>
    <property type="match status" value="1"/>
</dbReference>
<reference evidence="2 3" key="1">
    <citation type="journal article" date="2023" name="Int. J. Syst. Evol. Microbiol.">
        <title>Sellimonas catena sp. nov., isolated from human faeces.</title>
        <authorList>
            <person name="Hisatomi A."/>
            <person name="Ohkuma M."/>
            <person name="Sakamoto M."/>
        </authorList>
    </citation>
    <scope>NUCLEOTIDE SEQUENCE [LARGE SCALE GENOMIC DNA]</scope>
    <source>
        <strain evidence="2 3">12EGH17</strain>
    </source>
</reference>
<dbReference type="EMBL" id="BSBO01000019">
    <property type="protein sequence ID" value="GLG04789.1"/>
    <property type="molecule type" value="Genomic_DNA"/>
</dbReference>
<comment type="caution">
    <text evidence="2">The sequence shown here is derived from an EMBL/GenBank/DDBJ whole genome shotgun (WGS) entry which is preliminary data.</text>
</comment>
<keyword evidence="1" id="KW-1133">Transmembrane helix</keyword>
<evidence type="ECO:0000256" key="1">
    <source>
        <dbReference type="SAM" id="Phobius"/>
    </source>
</evidence>